<dbReference type="Proteomes" id="UP000245119">
    <property type="component" value="Linkage Group LG14"/>
</dbReference>
<dbReference type="GO" id="GO:0005730">
    <property type="term" value="C:nucleolus"/>
    <property type="evidence" value="ECO:0007669"/>
    <property type="project" value="TreeGrafter"/>
</dbReference>
<comment type="similarity">
    <text evidence="2">Belongs to the RENT3 family.</text>
</comment>
<name>A0A2T7NBU7_POMCA</name>
<feature type="compositionally biased region" description="Basic and acidic residues" evidence="5">
    <location>
        <begin position="588"/>
        <end position="627"/>
    </location>
</feature>
<dbReference type="CDD" id="cd12455">
    <property type="entry name" value="RRM_like_Smg4_UPF3"/>
    <property type="match status" value="1"/>
</dbReference>
<feature type="compositionally biased region" description="Basic and acidic residues" evidence="5">
    <location>
        <begin position="267"/>
        <end position="341"/>
    </location>
</feature>
<keyword evidence="3" id="KW-0866">Nonsense-mediated mRNA decay</keyword>
<feature type="compositionally biased region" description="Basic and acidic residues" evidence="5">
    <location>
        <begin position="525"/>
        <end position="578"/>
    </location>
</feature>
<dbReference type="InterPro" id="IPR035979">
    <property type="entry name" value="RBD_domain_sf"/>
</dbReference>
<sequence>MLNPTVPPSAPNPPPPVAQDGLLVLSPSCHQKSGGLQRPAFRSGTAPDFHLTDDVNQKGWLENRLTLEKLEKIPRKDDKKVDGKRKDKDHPPTKVVVRRLPPSLTPENFLEQVAPLPTYDFFYFVRADLSLGQYAFTRAYINFQNPEDVFSFRDKFDGYVFLDSKGNEYPAVVEFATFQKVPKKKAKKGDAKKGTIEQDSDYKRFLETLQNPEPESSVSIDTYLEELEERERQQKASSGNRLTTPLLEFLKRRKEERKTAFLKMREERRRREVERRRVKEDDRRPRKDPSDREGSGRDMRDRGQGRDKQWETDRQRDKVLEKGHDYKAGRDKDVGEKTEGFHHHHPVKLLKNTEREKEREAERGLPHEKDSFRAREERESKTSGRENLRFSKENRERERAEREKINRGDRGKPVNRAGTGNRGERSKPQQEDTYRRDDQYQQDERPHPGYRDRREKVREKERGMERLDRQKDGERDKNKKNDRDRDQRGPRSRLQEREGEWSRENREREGGQRRDKGQAGSSTAAKREAGKEGSRDENSGASSSKRDQDLPPRDRDRHRGERSVASKVGESMKQREDQGSPVLATTRKNREDKSQAHSKTRDPSTEGEGNKLDPEDRRRKRKERPERQIYVPPKALERRQKQEAAKETKRETGQGDSQSQSDKGEGQDLKRDAPVQQEASLAKQERERVQVRERLRNRGER</sequence>
<dbReference type="PANTHER" id="PTHR13112:SF0">
    <property type="entry name" value="FI21285P1"/>
    <property type="match status" value="1"/>
</dbReference>
<comment type="subcellular location">
    <subcellularLocation>
        <location evidence="1">Nucleus</location>
    </subcellularLocation>
</comment>
<accession>A0A2T7NBU7</accession>
<dbReference type="GO" id="GO:0005737">
    <property type="term" value="C:cytoplasm"/>
    <property type="evidence" value="ECO:0007669"/>
    <property type="project" value="TreeGrafter"/>
</dbReference>
<proteinExistence type="inferred from homology"/>
<dbReference type="FunFam" id="3.30.70.330:FF:000717">
    <property type="entry name" value="regulator of nonsense transcripts 3B"/>
    <property type="match status" value="1"/>
</dbReference>
<comment type="caution">
    <text evidence="7">The sequence shown here is derived from an EMBL/GenBank/DDBJ whole genome shotgun (WGS) entry which is preliminary data.</text>
</comment>
<evidence type="ECO:0000259" key="6">
    <source>
        <dbReference type="Pfam" id="PF03467"/>
    </source>
</evidence>
<dbReference type="Gene3D" id="3.30.70.330">
    <property type="match status" value="1"/>
</dbReference>
<evidence type="ECO:0000313" key="8">
    <source>
        <dbReference type="Proteomes" id="UP000245119"/>
    </source>
</evidence>
<dbReference type="InterPro" id="IPR039722">
    <property type="entry name" value="Upf3"/>
</dbReference>
<dbReference type="AlphaFoldDB" id="A0A2T7NBU7"/>
<organism evidence="7 8">
    <name type="scientific">Pomacea canaliculata</name>
    <name type="common">Golden apple snail</name>
    <dbReference type="NCBI Taxonomy" id="400727"/>
    <lineage>
        <taxon>Eukaryota</taxon>
        <taxon>Metazoa</taxon>
        <taxon>Spiralia</taxon>
        <taxon>Lophotrochozoa</taxon>
        <taxon>Mollusca</taxon>
        <taxon>Gastropoda</taxon>
        <taxon>Caenogastropoda</taxon>
        <taxon>Architaenioglossa</taxon>
        <taxon>Ampullarioidea</taxon>
        <taxon>Ampullariidae</taxon>
        <taxon>Pomacea</taxon>
    </lineage>
</organism>
<feature type="compositionally biased region" description="Basic and acidic residues" evidence="5">
    <location>
        <begin position="75"/>
        <end position="92"/>
    </location>
</feature>
<feature type="compositionally biased region" description="Pro residues" evidence="5">
    <location>
        <begin position="1"/>
        <end position="17"/>
    </location>
</feature>
<feature type="compositionally biased region" description="Basic and acidic residues" evidence="5">
    <location>
        <begin position="422"/>
        <end position="517"/>
    </location>
</feature>
<evidence type="ECO:0000313" key="7">
    <source>
        <dbReference type="EMBL" id="PVD18635.1"/>
    </source>
</evidence>
<evidence type="ECO:0000256" key="1">
    <source>
        <dbReference type="ARBA" id="ARBA00004123"/>
    </source>
</evidence>
<dbReference type="Pfam" id="PF03467">
    <property type="entry name" value="Smg4_UPF3"/>
    <property type="match status" value="1"/>
</dbReference>
<reference evidence="7 8" key="1">
    <citation type="submission" date="2018-04" db="EMBL/GenBank/DDBJ databases">
        <title>The genome of golden apple snail Pomacea canaliculata provides insight into stress tolerance and invasive adaptation.</title>
        <authorList>
            <person name="Liu C."/>
            <person name="Liu B."/>
            <person name="Ren Y."/>
            <person name="Zhang Y."/>
            <person name="Wang H."/>
            <person name="Li S."/>
            <person name="Jiang F."/>
            <person name="Yin L."/>
            <person name="Zhang G."/>
            <person name="Qian W."/>
            <person name="Fan W."/>
        </authorList>
    </citation>
    <scope>NUCLEOTIDE SEQUENCE [LARGE SCALE GENOMIC DNA]</scope>
    <source>
        <strain evidence="7">SZHN2017</strain>
        <tissue evidence="7">Muscle</tissue>
    </source>
</reference>
<dbReference type="GO" id="GO:0003729">
    <property type="term" value="F:mRNA binding"/>
    <property type="evidence" value="ECO:0007669"/>
    <property type="project" value="TreeGrafter"/>
</dbReference>
<dbReference type="GO" id="GO:0045727">
    <property type="term" value="P:positive regulation of translation"/>
    <property type="evidence" value="ECO:0007669"/>
    <property type="project" value="TreeGrafter"/>
</dbReference>
<keyword evidence="8" id="KW-1185">Reference proteome</keyword>
<feature type="region of interest" description="Disordered" evidence="5">
    <location>
        <begin position="28"/>
        <end position="47"/>
    </location>
</feature>
<feature type="compositionally biased region" description="Basic and acidic residues" evidence="5">
    <location>
        <begin position="662"/>
        <end position="673"/>
    </location>
</feature>
<dbReference type="InterPro" id="IPR005120">
    <property type="entry name" value="UPF3_dom"/>
</dbReference>
<evidence type="ECO:0000256" key="3">
    <source>
        <dbReference type="ARBA" id="ARBA00023161"/>
    </source>
</evidence>
<dbReference type="PANTHER" id="PTHR13112">
    <property type="entry name" value="UPF3 REGULATOR OF NONSENSE TRANSCRIPTS-LIKE PROTEIN"/>
    <property type="match status" value="1"/>
</dbReference>
<evidence type="ECO:0000256" key="4">
    <source>
        <dbReference type="ARBA" id="ARBA00023242"/>
    </source>
</evidence>
<dbReference type="OrthoDB" id="18087at2759"/>
<evidence type="ECO:0000256" key="5">
    <source>
        <dbReference type="SAM" id="MobiDB-lite"/>
    </source>
</evidence>
<feature type="region of interest" description="Disordered" evidence="5">
    <location>
        <begin position="75"/>
        <end position="94"/>
    </location>
</feature>
<feature type="compositionally biased region" description="Basic and acidic residues" evidence="5">
    <location>
        <begin position="635"/>
        <end position="653"/>
    </location>
</feature>
<dbReference type="EMBL" id="PZQS01000014">
    <property type="protein sequence ID" value="PVD18635.1"/>
    <property type="molecule type" value="Genomic_DNA"/>
</dbReference>
<feature type="domain" description="UPF3" evidence="6">
    <location>
        <begin position="92"/>
        <end position="254"/>
    </location>
</feature>
<dbReference type="STRING" id="400727.A0A2T7NBU7"/>
<protein>
    <recommendedName>
        <fullName evidence="6">UPF3 domain-containing protein</fullName>
    </recommendedName>
</protein>
<dbReference type="InterPro" id="IPR012677">
    <property type="entry name" value="Nucleotide-bd_a/b_plait_sf"/>
</dbReference>
<dbReference type="SUPFAM" id="SSF54928">
    <property type="entry name" value="RNA-binding domain, RBD"/>
    <property type="match status" value="1"/>
</dbReference>
<feature type="compositionally biased region" description="Basic and acidic residues" evidence="5">
    <location>
        <begin position="351"/>
        <end position="412"/>
    </location>
</feature>
<feature type="region of interest" description="Disordered" evidence="5">
    <location>
        <begin position="1"/>
        <end position="22"/>
    </location>
</feature>
<gene>
    <name evidence="7" type="ORF">C0Q70_21185</name>
</gene>
<dbReference type="GO" id="GO:0000184">
    <property type="term" value="P:nuclear-transcribed mRNA catabolic process, nonsense-mediated decay"/>
    <property type="evidence" value="ECO:0007669"/>
    <property type="project" value="UniProtKB-KW"/>
</dbReference>
<feature type="region of interest" description="Disordered" evidence="5">
    <location>
        <begin position="267"/>
        <end position="701"/>
    </location>
</feature>
<evidence type="ECO:0000256" key="2">
    <source>
        <dbReference type="ARBA" id="ARBA00005991"/>
    </source>
</evidence>
<keyword evidence="4" id="KW-0539">Nucleus</keyword>
<feature type="compositionally biased region" description="Basic and acidic residues" evidence="5">
    <location>
        <begin position="683"/>
        <end position="701"/>
    </location>
</feature>